<dbReference type="EMBL" id="CT868673">
    <property type="protein sequence ID" value="CAK93666.1"/>
    <property type="molecule type" value="Genomic_DNA"/>
</dbReference>
<evidence type="ECO:0000313" key="1">
    <source>
        <dbReference type="EMBL" id="CAK93666.1"/>
    </source>
</evidence>
<dbReference type="Proteomes" id="UP000000600">
    <property type="component" value="Unassembled WGS sequence"/>
</dbReference>
<gene>
    <name evidence="1" type="ORF">GSPATT00026009001</name>
</gene>
<accession>A0EEE6</accession>
<dbReference type="OMA" id="EPRSSYC"/>
<evidence type="ECO:0008006" key="3">
    <source>
        <dbReference type="Google" id="ProtNLM"/>
    </source>
</evidence>
<dbReference type="RefSeq" id="XP_001461060.1">
    <property type="nucleotide sequence ID" value="XM_001461023.1"/>
</dbReference>
<dbReference type="KEGG" id="ptm:GSPATT00026009001"/>
<proteinExistence type="predicted"/>
<dbReference type="GeneID" id="5046845"/>
<evidence type="ECO:0000313" key="2">
    <source>
        <dbReference type="Proteomes" id="UP000000600"/>
    </source>
</evidence>
<keyword evidence="2" id="KW-1185">Reference proteome</keyword>
<dbReference type="HOGENOM" id="CLU_1398783_0_0_1"/>
<dbReference type="OrthoDB" id="286946at2759"/>
<protein>
    <recommendedName>
        <fullName evidence="3">HORMA domain-containing protein</fullName>
    </recommendedName>
</protein>
<sequence>MLDQIDESIDFTIKMKSIKPYSRNFSYIDRSPEQKVSLLKLRKNSKSFIDCATEKVITIYWYDQENDQTYEFSQGFSEILSLGDICNWAILKLKNMNLPKIDIEQTKLYLPKKKQGKPNEDFPSFRNELQLKDCDQTKFSLKVTFLLRQVTPPQRIEPRSSYCNSLNKEKRIPMIEQQKKSSKKTNFFCFCNNGE</sequence>
<dbReference type="InParanoid" id="A0EEE6"/>
<reference evidence="1 2" key="1">
    <citation type="journal article" date="2006" name="Nature">
        <title>Global trends of whole-genome duplications revealed by the ciliate Paramecium tetraurelia.</title>
        <authorList>
            <consortium name="Genoscope"/>
            <person name="Aury J.-M."/>
            <person name="Jaillon O."/>
            <person name="Duret L."/>
            <person name="Noel B."/>
            <person name="Jubin C."/>
            <person name="Porcel B.M."/>
            <person name="Segurens B."/>
            <person name="Daubin V."/>
            <person name="Anthouard V."/>
            <person name="Aiach N."/>
            <person name="Arnaiz O."/>
            <person name="Billaut A."/>
            <person name="Beisson J."/>
            <person name="Blanc I."/>
            <person name="Bouhouche K."/>
            <person name="Camara F."/>
            <person name="Duharcourt S."/>
            <person name="Guigo R."/>
            <person name="Gogendeau D."/>
            <person name="Katinka M."/>
            <person name="Keller A.-M."/>
            <person name="Kissmehl R."/>
            <person name="Klotz C."/>
            <person name="Koll F."/>
            <person name="Le Moue A."/>
            <person name="Lepere C."/>
            <person name="Malinsky S."/>
            <person name="Nowacki M."/>
            <person name="Nowak J.K."/>
            <person name="Plattner H."/>
            <person name="Poulain J."/>
            <person name="Ruiz F."/>
            <person name="Serrano V."/>
            <person name="Zagulski M."/>
            <person name="Dessen P."/>
            <person name="Betermier M."/>
            <person name="Weissenbach J."/>
            <person name="Scarpelli C."/>
            <person name="Schachter V."/>
            <person name="Sperling L."/>
            <person name="Meyer E."/>
            <person name="Cohen J."/>
            <person name="Wincker P."/>
        </authorList>
    </citation>
    <scope>NUCLEOTIDE SEQUENCE [LARGE SCALE GENOMIC DNA]</scope>
    <source>
        <strain evidence="1 2">Stock d4-2</strain>
    </source>
</reference>
<name>A0EEE6_PARTE</name>
<organism evidence="1 2">
    <name type="scientific">Paramecium tetraurelia</name>
    <dbReference type="NCBI Taxonomy" id="5888"/>
    <lineage>
        <taxon>Eukaryota</taxon>
        <taxon>Sar</taxon>
        <taxon>Alveolata</taxon>
        <taxon>Ciliophora</taxon>
        <taxon>Intramacronucleata</taxon>
        <taxon>Oligohymenophorea</taxon>
        <taxon>Peniculida</taxon>
        <taxon>Parameciidae</taxon>
        <taxon>Paramecium</taxon>
    </lineage>
</organism>
<dbReference type="AlphaFoldDB" id="A0EEE6"/>